<organism evidence="6 7">
    <name type="scientific">Desulfosarcina widdelii</name>
    <dbReference type="NCBI Taxonomy" id="947919"/>
    <lineage>
        <taxon>Bacteria</taxon>
        <taxon>Pseudomonadati</taxon>
        <taxon>Thermodesulfobacteriota</taxon>
        <taxon>Desulfobacteria</taxon>
        <taxon>Desulfobacterales</taxon>
        <taxon>Desulfosarcinaceae</taxon>
        <taxon>Desulfosarcina</taxon>
    </lineage>
</organism>
<evidence type="ECO:0000313" key="6">
    <source>
        <dbReference type="EMBL" id="BBO72721.1"/>
    </source>
</evidence>
<dbReference type="InterPro" id="IPR000172">
    <property type="entry name" value="GMC_OxRdtase_N"/>
</dbReference>
<dbReference type="PANTHER" id="PTHR46056">
    <property type="entry name" value="LONG-CHAIN-ALCOHOL OXIDASE"/>
    <property type="match status" value="1"/>
</dbReference>
<dbReference type="SUPFAM" id="SSF51905">
    <property type="entry name" value="FAD/NAD(P)-binding domain"/>
    <property type="match status" value="1"/>
</dbReference>
<dbReference type="PROSITE" id="PS51379">
    <property type="entry name" value="4FE4S_FER_2"/>
    <property type="match status" value="1"/>
</dbReference>
<evidence type="ECO:0000256" key="4">
    <source>
        <dbReference type="ARBA" id="ARBA00023002"/>
    </source>
</evidence>
<keyword evidence="7" id="KW-1185">Reference proteome</keyword>
<dbReference type="Gene3D" id="3.50.50.60">
    <property type="entry name" value="FAD/NAD(P)-binding domain"/>
    <property type="match status" value="2"/>
</dbReference>
<proteinExistence type="inferred from homology"/>
<evidence type="ECO:0000259" key="5">
    <source>
        <dbReference type="PROSITE" id="PS51379"/>
    </source>
</evidence>
<accession>A0A5K7YZW2</accession>
<dbReference type="InterPro" id="IPR036188">
    <property type="entry name" value="FAD/NAD-bd_sf"/>
</dbReference>
<dbReference type="GO" id="GO:0016614">
    <property type="term" value="F:oxidoreductase activity, acting on CH-OH group of donors"/>
    <property type="evidence" value="ECO:0007669"/>
    <property type="project" value="InterPro"/>
</dbReference>
<dbReference type="InterPro" id="IPR017896">
    <property type="entry name" value="4Fe4S_Fe-S-bd"/>
</dbReference>
<reference evidence="6 7" key="1">
    <citation type="submission" date="2019-11" db="EMBL/GenBank/DDBJ databases">
        <title>Comparative genomics of hydrocarbon-degrading Desulfosarcina strains.</title>
        <authorList>
            <person name="Watanabe M."/>
            <person name="Kojima H."/>
            <person name="Fukui M."/>
        </authorList>
    </citation>
    <scope>NUCLEOTIDE SEQUENCE [LARGE SCALE GENOMIC DNA]</scope>
    <source>
        <strain evidence="6 7">PP31</strain>
    </source>
</reference>
<dbReference type="EMBL" id="AP021875">
    <property type="protein sequence ID" value="BBO72721.1"/>
    <property type="molecule type" value="Genomic_DNA"/>
</dbReference>
<gene>
    <name evidence="6" type="ORF">DSCW_01380</name>
</gene>
<keyword evidence="3" id="KW-0274">FAD</keyword>
<dbReference type="GO" id="GO:0050660">
    <property type="term" value="F:flavin adenine dinucleotide binding"/>
    <property type="evidence" value="ECO:0007669"/>
    <property type="project" value="InterPro"/>
</dbReference>
<name>A0A5K7YZW2_9BACT</name>
<evidence type="ECO:0000313" key="7">
    <source>
        <dbReference type="Proteomes" id="UP000427769"/>
    </source>
</evidence>
<dbReference type="Pfam" id="PF00732">
    <property type="entry name" value="GMC_oxred_N"/>
    <property type="match status" value="1"/>
</dbReference>
<evidence type="ECO:0000256" key="2">
    <source>
        <dbReference type="ARBA" id="ARBA00022630"/>
    </source>
</evidence>
<protein>
    <submittedName>
        <fullName evidence="6">Dehydrogenase</fullName>
    </submittedName>
</protein>
<sequence length="501" mass="54833">MPLSNPIPERFDAIVIGTGAGGGTAGYKLATMGKRVLFVERGKRFDDARAFQDEQAMQIEKQASDDRQFDFGGLRDRPFIGGIAGGSTSLYGACLMRPGPSDFTPGRYYGRYLDRSLWDWPVSQEEMAPFYTEAENIFRVAGEIGQATPHLMQRFMAYPAESLPLHPTNIALKATFEKAGLRPFTLPLGIDPSTCDRCSTCPGYICPPGARSSSLNRCIVPAVEKHNAVLLTDTEVTAVKSKGRRIVGLELKNSAGNYRVAADLFILSSGAIGSPAFLMQHGLTGGNDAIGRNYMFHLGVIFTALCARRTGAGREFIKQLGITDLYLSDDAAPHKLGYIQQLPIPGVLTMREQLPLPLPKWLLEPALTRNITFAGAIEDLPQYSNRVALRNGRITITHRYHPYDVLRAQLLKKGFLPAMRRIPSSLTFAMIAKNEKLHVAHQVGTCRFGNDPATSALDKNCRLHHLDNLFVLDGSFMPTSLGVAPALTIMANALRVIGSLL</sequence>
<dbReference type="Proteomes" id="UP000427769">
    <property type="component" value="Chromosome"/>
</dbReference>
<feature type="domain" description="4Fe-4S ferredoxin-type" evidence="5">
    <location>
        <begin position="186"/>
        <end position="216"/>
    </location>
</feature>
<dbReference type="Pfam" id="PF05199">
    <property type="entry name" value="GMC_oxred_C"/>
    <property type="match status" value="1"/>
</dbReference>
<evidence type="ECO:0000256" key="3">
    <source>
        <dbReference type="ARBA" id="ARBA00022827"/>
    </source>
</evidence>
<comment type="similarity">
    <text evidence="1">Belongs to the GMC oxidoreductase family.</text>
</comment>
<keyword evidence="2" id="KW-0285">Flavoprotein</keyword>
<evidence type="ECO:0000256" key="1">
    <source>
        <dbReference type="ARBA" id="ARBA00010790"/>
    </source>
</evidence>
<dbReference type="RefSeq" id="WP_170302064.1">
    <property type="nucleotide sequence ID" value="NZ_AP021875.1"/>
</dbReference>
<dbReference type="PANTHER" id="PTHR46056:SF12">
    <property type="entry name" value="LONG-CHAIN-ALCOHOL OXIDASE"/>
    <property type="match status" value="1"/>
</dbReference>
<dbReference type="InterPro" id="IPR007867">
    <property type="entry name" value="GMC_OxRtase_C"/>
</dbReference>
<dbReference type="KEGG" id="dwd:DSCW_01380"/>
<dbReference type="AlphaFoldDB" id="A0A5K7YZW2"/>
<keyword evidence="4" id="KW-0560">Oxidoreductase</keyword>